<dbReference type="InterPro" id="IPR027417">
    <property type="entry name" value="P-loop_NTPase"/>
</dbReference>
<dbReference type="InterPro" id="IPR022099">
    <property type="entry name" value="DUF3638"/>
</dbReference>
<dbReference type="SUPFAM" id="SSF52540">
    <property type="entry name" value="P-loop containing nucleoside triphosphate hydrolases"/>
    <property type="match status" value="1"/>
</dbReference>
<dbReference type="Pfam" id="PF12340">
    <property type="entry name" value="DUF3638"/>
    <property type="match status" value="1"/>
</dbReference>
<evidence type="ECO:0000313" key="11">
    <source>
        <dbReference type="Proteomes" id="UP000190776"/>
    </source>
</evidence>
<dbReference type="Pfam" id="PF20255">
    <property type="entry name" value="DUF6606"/>
    <property type="match status" value="1"/>
</dbReference>
<dbReference type="OrthoDB" id="3182339at2759"/>
<dbReference type="InterPro" id="IPR046541">
    <property type="entry name" value="DUF6606"/>
</dbReference>
<keyword evidence="6" id="KW-0788">Thiol protease</keyword>
<evidence type="ECO:0000313" key="10">
    <source>
        <dbReference type="EMBL" id="OMP84269.1"/>
    </source>
</evidence>
<feature type="domain" description="DUF3638" evidence="7">
    <location>
        <begin position="2014"/>
        <end position="2237"/>
    </location>
</feature>
<keyword evidence="3" id="KW-0645">Protease</keyword>
<dbReference type="Proteomes" id="UP000190776">
    <property type="component" value="Unassembled WGS sequence"/>
</dbReference>
<feature type="domain" description="DUF3645" evidence="8">
    <location>
        <begin position="2356"/>
        <end position="2388"/>
    </location>
</feature>
<dbReference type="GO" id="GO:0004843">
    <property type="term" value="F:cysteine-type deubiquitinase activity"/>
    <property type="evidence" value="ECO:0007669"/>
    <property type="project" value="UniProtKB-EC"/>
</dbReference>
<keyword evidence="4" id="KW-0833">Ubl conjugation pathway</keyword>
<keyword evidence="5" id="KW-0378">Hydrolase</keyword>
<dbReference type="EC" id="3.4.19.12" evidence="2"/>
<evidence type="ECO:0000259" key="7">
    <source>
        <dbReference type="Pfam" id="PF12340"/>
    </source>
</evidence>
<evidence type="ECO:0000256" key="5">
    <source>
        <dbReference type="ARBA" id="ARBA00022801"/>
    </source>
</evidence>
<feature type="domain" description="DUF6606" evidence="9">
    <location>
        <begin position="14"/>
        <end position="288"/>
    </location>
</feature>
<reference evidence="10 11" key="1">
    <citation type="submission" date="2017-01" db="EMBL/GenBank/DDBJ databases">
        <title>Draft genome sequence of Diplodia seriata F98.1, a fungal species involved in grapevine trunk diseases.</title>
        <authorList>
            <person name="Robert-Siegwald G."/>
            <person name="Vallet J."/>
            <person name="Abou-Mansour E."/>
            <person name="Xu J."/>
            <person name="Rey P."/>
            <person name="Bertsch C."/>
            <person name="Rego C."/>
            <person name="Larignon P."/>
            <person name="Fontaine F."/>
            <person name="Lebrun M.-H."/>
        </authorList>
    </citation>
    <scope>NUCLEOTIDE SEQUENCE [LARGE SCALE GENOMIC DNA]</scope>
    <source>
        <strain evidence="10 11">F98.1</strain>
    </source>
</reference>
<gene>
    <name evidence="10" type="ORF">BK809_0000074</name>
</gene>
<evidence type="ECO:0000259" key="9">
    <source>
        <dbReference type="Pfam" id="PF20255"/>
    </source>
</evidence>
<dbReference type="Gene3D" id="3.40.50.300">
    <property type="entry name" value="P-loop containing nucleotide triphosphate hydrolases"/>
    <property type="match status" value="1"/>
</dbReference>
<comment type="catalytic activity">
    <reaction evidence="1">
        <text>Thiol-dependent hydrolysis of ester, thioester, amide, peptide and isopeptide bonds formed by the C-terminal Gly of ubiquitin (a 76-residue protein attached to proteins as an intracellular targeting signal).</text>
        <dbReference type="EC" id="3.4.19.12"/>
    </reaction>
</comment>
<evidence type="ECO:0000256" key="3">
    <source>
        <dbReference type="ARBA" id="ARBA00022670"/>
    </source>
</evidence>
<proteinExistence type="predicted"/>
<protein>
    <recommendedName>
        <fullName evidence="2">ubiquitinyl hydrolase 1</fullName>
        <ecNumber evidence="2">3.4.19.12</ecNumber>
    </recommendedName>
</protein>
<dbReference type="EMBL" id="MSZU01000096">
    <property type="protein sequence ID" value="OMP84269.1"/>
    <property type="molecule type" value="Genomic_DNA"/>
</dbReference>
<evidence type="ECO:0000256" key="1">
    <source>
        <dbReference type="ARBA" id="ARBA00000707"/>
    </source>
</evidence>
<evidence type="ECO:0000259" key="8">
    <source>
        <dbReference type="Pfam" id="PF12359"/>
    </source>
</evidence>
<comment type="caution">
    <text evidence="10">The sequence shown here is derived from an EMBL/GenBank/DDBJ whole genome shotgun (WGS) entry which is preliminary data.</text>
</comment>
<name>A0A1S8B9R4_9PEZI</name>
<dbReference type="InterPro" id="IPR051346">
    <property type="entry name" value="OTU_Deubiquitinase"/>
</dbReference>
<evidence type="ECO:0000256" key="4">
    <source>
        <dbReference type="ARBA" id="ARBA00022786"/>
    </source>
</evidence>
<evidence type="ECO:0000256" key="2">
    <source>
        <dbReference type="ARBA" id="ARBA00012759"/>
    </source>
</evidence>
<dbReference type="STRING" id="420778.A0A1S8B9R4"/>
<dbReference type="PANTHER" id="PTHR13367">
    <property type="entry name" value="UBIQUITIN THIOESTERASE"/>
    <property type="match status" value="1"/>
</dbReference>
<evidence type="ECO:0000256" key="6">
    <source>
        <dbReference type="ARBA" id="ARBA00022807"/>
    </source>
</evidence>
<accession>A0A1S8B9R4</accession>
<dbReference type="InterPro" id="IPR022105">
    <property type="entry name" value="DUF3645"/>
</dbReference>
<organism evidence="10 11">
    <name type="scientific">Diplodia seriata</name>
    <dbReference type="NCBI Taxonomy" id="420778"/>
    <lineage>
        <taxon>Eukaryota</taxon>
        <taxon>Fungi</taxon>
        <taxon>Dikarya</taxon>
        <taxon>Ascomycota</taxon>
        <taxon>Pezizomycotina</taxon>
        <taxon>Dothideomycetes</taxon>
        <taxon>Dothideomycetes incertae sedis</taxon>
        <taxon>Botryosphaeriales</taxon>
        <taxon>Botryosphaeriaceae</taxon>
        <taxon>Diplodia</taxon>
    </lineage>
</organism>
<sequence>METPRLNARVLGILLNHVVFPEQLPSRHEGDTHALERDLVDGLIKAAEALVAIASDTDTAIWEDARKTLLAARNLNNDTDVEGLEKASILESFRQLGPNESLILHVREQNAGLLIKRNVDHIVEFEAFEASPHSKDVLAAEGALQWRFPGAAAAIPLDVFTNTSFQESLADFLEQCSSESFPEFAAHAYKAGVELVEIRESADPALISQLLITILEALGHRTNPTLLHKRVRDDVIWGPGSEIPWRRAPYWLVLRVGLSRHLDEKLGSEAGHACYKLVLCVMFAQLLRQSTGIVRMELLHNLRAKLARRIAKLQAAGKGYGPRAAGICERILPRLEPLFHDAFRGATECIDRTWRAARAATVRLIHRLPLRADPNSLRLNLANSGPILESILASRPLSNKARGPNKSADWCAGSPATRAIVTCYSQLKDIEQEVEIGAFAARMDRMASQAACVRTSDAISRYLNQVGPAYDGLPELQSVKILTVMEMWMVLDKRATGSIRLLLDYKPGVSAGALDVLQLPEGRDMYRLQAIQDYLRSRERQAGPSARTIFDDPRAGSFAVRYYNECDQAGTMAKLHRRIEEQSERARIKTMEEWKVLSKRYEDLSLQLAQSTCTCGTQKRSTNCTKCKIKRQRKKIKVKIHEDFLPKDQAQSKTVVFELQCPEIFAAYRNAAWSILSYLGYPNLTAPSEKTYDVRDYKSLAPFRTGSPGNITLASKIKSHLRSHYKLSSVPARIEGVLRPHGPTYSYSDATTRVWCAQATAPAFAHLCQWTIPQSSPLAQLKTLPGFSVGGEGPSSNAILASQPLCPRGVSVHEFAATQTLFSGRRMRWPAILVELGSSNLNFSSEAISLIVSQLAAHAGPGEPDSGDALRTAHSIFRDDAFCARLAEQIRQRLDLIAANWREAHMMDMLIVLLLRLASLAIAPASTDVFGLLEKARGITYGWMTRLRAELHQATTSEVSQKLSRQMLWAALLCRRACSGAARVDDDEMQPEALQAAIEASTAVHENFPSDLVALPDALQLAVLRDVRARGRMSRLVRAGIERWPGSLTAAVDAIWPSAAAAGGEARRYSPPEFVRVSSGELAVLRVDWQGAARRQTLHYDPVGGGLWIDYKPLSQLPAEYRDDGTIKELFGGQHLLTYPSYMPGMEYMLNFTPKDHEIHFGKHEQRLVIRARYRGQTLEFLPRAVFGSLEKPDLPASLVENCVHWLDLKTGAVEARQMPDIWTQKEGNWTIDVRARLARRRNVFLVDPASALFDDVAAIFRGFEHRARLTVFQPESRDGGLSVELRRLDLSFVVKDEKEGPLLHCRELHAVVDRDQDAGTWYGFNSKIVLRDSLNPQRRSILVPLGPLSWQRRGKHVAVHAENGGTYGIYTINAVLGRLDCPAEARLLLFKAILHAYTASIAPDPLTRRTGTEEALHCLRSAQNQPWMPLNPAFEQYLNLLAGLAPKRVYYPPGKKVMQQVFWDANGLPAAAQHEAFVPAVAAIYQKSSQLAAFSSAESVQMKLEDRGDAHLRKRSSARRSAFWRKDRNCGEPETCCDAAYRSRDRETQGGRRARVWECSTLVDAWSARFPVRPDLARLLRGWPVFHAQGEPAAGLLLSNLLGAEAAVEWGAWLRLCRGASVADKYLLCFVLGTLAFRKAHDMDLVRSLVAFAVMDDLKALELPPWPSYSGFEFRQTPSASHVERLIAPFCTPGEGRSVAERQRIDANCQQVASFLASQWSSSLLSTDEIPEEAFSFMDFAGAMHAVMDDWVRLRHNLELSEWVARVQSVLNRLSIGNNARAMSPVSDDCKIVRHSHRQSPVPHIEDLLRESCVLPEPAGEEVGGKPMLRIAMHEKDVGERTTTSDETWEHRSLSPEMQELRSIMAPMISSKSEVRSQYAKDLNQSLQALEIAHRHTDTQRIAQKPPGRTIISSADARNAASARLEKISSALEAGNNHAVWLKYGGLWPCISSVTLLERLRTTAKVQFGIGTRDALIQYGWSVTELQQHLRIDDARMRANDKAAAEELADPGHATWNPAKYPDWLLLEIEGNLLIRPHQVAVALATTSPRSGRNSVLQMNMGQGKTSCIIPMVAAVLADARQLVRIVVPHALLAQTAQVLQARLGNLLGREVRSVPFSRRTQTTQASVDAFIGIHRAIMAGCGVMVTLPENILSFKLSGTQRLLDGRVEEARAILQAQKWMEEVSRDVLDECDFTLATRTQLIYPSGPQESLDGHPSRWLTAEMLLELVRGHLEALKQDFPHSVRVVDRDGSRFPWVYFLRPDAEDALVTRLVDQIALGKTRILAFDGYSRQDCDVLKHFIRDIEVNTDDERHLEAIFRERSSTMKTVYLLRGLLAHGILILTLKKKWNVQYGLHPMRDPVAVPYHAKGVPSDQAEWGHPDVCILLTCLSFYFAGLNVVQLQKCVLQVLQSDDPASEYSRWVGSSRTLPVQLQEWNVINVDDELQLQDLWKHLRYNVIVIDSFLNHFVFPVHARHFQTQIGASGWDIPLYQSQKSQSPERTDMQRTPLTTGFSGTNDNRYLLPLTIEQHDLDRLAHTNADVLTYLLQPRNRGYVLAARNGQRLSEKMLLNKVRDLGIRVLIDAGAQILEMDNLTLVKSWMRMDTNAKAALYFNADNKPFIMYRSGTQVPLLASSFANDLRECLVYLDEAHTRGTDLKLPSNARGALTLGLAQTKDHTVQAAMRLRQLATTQSVIFFAPPEVHQSILDHRSRQRTGHQLDSRDVVQWLLEQTCRGIEQLHPLYRAQGIDFCRRSAIASKFPNHIDNKQHRAAFVREIRQVDDHSLQKMYQPRRGEVTPQVLEQPSPALATFLANLRGQTYGSDAPSSTAFQEVEQEREVAHEVEAIRKVQKPILYEALPYRGLHEDVLLFEKTGRPKPASTAYGAVSLAVRRTQTGQKHDAAAAALFHHQLFASTEVFRTVKLGKPDDTFLRPVTWLLWSTHTQTALIVTPEEAEDLLARKCCGSDDRPLTHLLAYAAPVTRRMATYFNKLDYYAVPPLPASYAAPRWLPIRLGLFAGRLYFEFDEYDAVVAALLHGGNGSALGGQAAVEWGSAHRRDSAISSSVGHGAALAFLQEWITVRRKGQDFSQTPMGFVCEGKALRAGHPFFLRAGDGDLPRELS</sequence>
<dbReference type="GO" id="GO:0006508">
    <property type="term" value="P:proteolysis"/>
    <property type="evidence" value="ECO:0007669"/>
    <property type="project" value="UniProtKB-KW"/>
</dbReference>
<dbReference type="PANTHER" id="PTHR13367:SF32">
    <property type="entry name" value="DUF6606 DOMAIN-CONTAINING PROTEIN"/>
    <property type="match status" value="1"/>
</dbReference>
<dbReference type="Pfam" id="PF12359">
    <property type="entry name" value="DUF3645"/>
    <property type="match status" value="1"/>
</dbReference>